<comment type="catalytic activity">
    <reaction evidence="10">
        <text>adenosine + H2O + H(+) = inosine + NH4(+)</text>
        <dbReference type="Rhea" id="RHEA:24408"/>
        <dbReference type="ChEBI" id="CHEBI:15377"/>
        <dbReference type="ChEBI" id="CHEBI:15378"/>
        <dbReference type="ChEBI" id="CHEBI:16335"/>
        <dbReference type="ChEBI" id="CHEBI:17596"/>
        <dbReference type="ChEBI" id="CHEBI:28938"/>
        <dbReference type="EC" id="3.5.4.4"/>
    </reaction>
</comment>
<reference evidence="14" key="1">
    <citation type="journal article" date="2014" name="BMC Genomics">
        <title>Characterizing the developmental transcriptome of the oriental fruit fly, Bactrocera dorsalis (Diptera: Tephritidae) through comparative genomic analysis with Drosophila melanogaster utilizing modENCODE datasets.</title>
        <authorList>
            <person name="Geib S.M."/>
            <person name="Calla B."/>
            <person name="Hall B."/>
            <person name="Hou S."/>
            <person name="Manoukis N.C."/>
        </authorList>
    </citation>
    <scope>NUCLEOTIDE SEQUENCE</scope>
    <source>
        <strain evidence="14">Punador</strain>
    </source>
</reference>
<dbReference type="InterPro" id="IPR006330">
    <property type="entry name" value="Ado/ade_deaminase"/>
</dbReference>
<dbReference type="InterPro" id="IPR013659">
    <property type="entry name" value="A_deaminase_N"/>
</dbReference>
<accession>A0A034VT15</accession>
<organism evidence="14">
    <name type="scientific">Bactrocera dorsalis</name>
    <name type="common">Oriental fruit fly</name>
    <name type="synonym">Dacus dorsalis</name>
    <dbReference type="NCBI Taxonomy" id="27457"/>
    <lineage>
        <taxon>Eukaryota</taxon>
        <taxon>Metazoa</taxon>
        <taxon>Ecdysozoa</taxon>
        <taxon>Arthropoda</taxon>
        <taxon>Hexapoda</taxon>
        <taxon>Insecta</taxon>
        <taxon>Pterygota</taxon>
        <taxon>Neoptera</taxon>
        <taxon>Endopterygota</taxon>
        <taxon>Diptera</taxon>
        <taxon>Brachycera</taxon>
        <taxon>Muscomorpha</taxon>
        <taxon>Tephritoidea</taxon>
        <taxon>Tephritidae</taxon>
        <taxon>Bactrocera</taxon>
        <taxon>Bactrocera</taxon>
    </lineage>
</organism>
<feature type="domain" description="Adenosine/AMP deaminase N-terminal" evidence="13">
    <location>
        <begin position="55"/>
        <end position="138"/>
    </location>
</feature>
<evidence type="ECO:0000256" key="1">
    <source>
        <dbReference type="ARBA" id="ARBA00001947"/>
    </source>
</evidence>
<dbReference type="PANTHER" id="PTHR11409">
    <property type="entry name" value="ADENOSINE DEAMINASE"/>
    <property type="match status" value="1"/>
</dbReference>
<dbReference type="FunFam" id="3.20.20.140:FF:000017">
    <property type="entry name" value="Adenosine deaminase 2"/>
    <property type="match status" value="1"/>
</dbReference>
<evidence type="ECO:0000256" key="2">
    <source>
        <dbReference type="ARBA" id="ARBA00004613"/>
    </source>
</evidence>
<evidence type="ECO:0000256" key="9">
    <source>
        <dbReference type="ARBA" id="ARBA00022801"/>
    </source>
</evidence>
<dbReference type="SUPFAM" id="SSF51556">
    <property type="entry name" value="Metallo-dependent hydrolases"/>
    <property type="match status" value="1"/>
</dbReference>
<dbReference type="NCBIfam" id="TIGR01431">
    <property type="entry name" value="adm_rel"/>
    <property type="match status" value="1"/>
</dbReference>
<keyword evidence="6" id="KW-0964">Secreted</keyword>
<dbReference type="EC" id="3.5.4.4" evidence="4"/>
<dbReference type="EMBL" id="GAKP01013358">
    <property type="protein sequence ID" value="JAC45594.1"/>
    <property type="molecule type" value="Transcribed_RNA"/>
</dbReference>
<dbReference type="InterPro" id="IPR001365">
    <property type="entry name" value="A_deaminase_dom"/>
</dbReference>
<evidence type="ECO:0000313" key="14">
    <source>
        <dbReference type="EMBL" id="JAC45594.1"/>
    </source>
</evidence>
<dbReference type="GO" id="GO:0046872">
    <property type="term" value="F:metal ion binding"/>
    <property type="evidence" value="ECO:0007669"/>
    <property type="project" value="UniProtKB-KW"/>
</dbReference>
<keyword evidence="8 11" id="KW-0732">Signal</keyword>
<evidence type="ECO:0000256" key="3">
    <source>
        <dbReference type="ARBA" id="ARBA00006083"/>
    </source>
</evidence>
<keyword evidence="7" id="KW-0479">Metal-binding</keyword>
<evidence type="ECO:0000256" key="5">
    <source>
        <dbReference type="ARBA" id="ARBA00018099"/>
    </source>
</evidence>
<feature type="signal peptide" evidence="11">
    <location>
        <begin position="1"/>
        <end position="26"/>
    </location>
</feature>
<evidence type="ECO:0000256" key="8">
    <source>
        <dbReference type="ARBA" id="ARBA00022729"/>
    </source>
</evidence>
<comment type="cofactor">
    <cofactor evidence="1">
        <name>Zn(2+)</name>
        <dbReference type="ChEBI" id="CHEBI:29105"/>
    </cofactor>
</comment>
<evidence type="ECO:0000256" key="7">
    <source>
        <dbReference type="ARBA" id="ARBA00022723"/>
    </source>
</evidence>
<dbReference type="OrthoDB" id="7202371at2759"/>
<dbReference type="Pfam" id="PF00962">
    <property type="entry name" value="A_deaminase"/>
    <property type="match status" value="1"/>
</dbReference>
<dbReference type="GO" id="GO:0046103">
    <property type="term" value="P:inosine biosynthetic process"/>
    <property type="evidence" value="ECO:0007669"/>
    <property type="project" value="TreeGrafter"/>
</dbReference>
<proteinExistence type="inferred from homology"/>
<feature type="chain" id="PRO_5001557301" description="Adenosine deaminase" evidence="11">
    <location>
        <begin position="27"/>
        <end position="547"/>
    </location>
</feature>
<dbReference type="GO" id="GO:0004000">
    <property type="term" value="F:adenosine deaminase activity"/>
    <property type="evidence" value="ECO:0007669"/>
    <property type="project" value="InterPro"/>
</dbReference>
<evidence type="ECO:0000256" key="4">
    <source>
        <dbReference type="ARBA" id="ARBA00012784"/>
    </source>
</evidence>
<evidence type="ECO:0000259" key="13">
    <source>
        <dbReference type="Pfam" id="PF08451"/>
    </source>
</evidence>
<dbReference type="Gene3D" id="3.20.20.140">
    <property type="entry name" value="Metal-dependent hydrolases"/>
    <property type="match status" value="1"/>
</dbReference>
<evidence type="ECO:0000256" key="10">
    <source>
        <dbReference type="ARBA" id="ARBA00047764"/>
    </source>
</evidence>
<feature type="domain" description="Adenosine deaminase" evidence="12">
    <location>
        <begin position="229"/>
        <end position="525"/>
    </location>
</feature>
<keyword evidence="9" id="KW-0378">Hydrolase</keyword>
<gene>
    <name evidence="14" type="primary">CECR1</name>
</gene>
<dbReference type="GO" id="GO:0006154">
    <property type="term" value="P:adenosine catabolic process"/>
    <property type="evidence" value="ECO:0007669"/>
    <property type="project" value="InterPro"/>
</dbReference>
<sequence length="547" mass="63232">MPTWTYTLAVLFYVPLLLHISPLCDARVATPPQEIIAPQPEVSGILYEKPLPADRLYDEPNILKYAQQREKMIEAEQLLLTGGHLQLDENELQVHQIFMRHKLMELTYGMEHPHEHAPALHFFKAKPLIEQSNVFKFIQAMPKGAILHVHRTPAVSGDWLIKNLTYTPGLLKCHTARGTVVLSFRENAQKHGCRSKYYVVEEERKRTLSKNRYDRFLQSKLSLYSRLPELEFSEQNKVWRRFEDIFDTVSDTVGYEPVFRTFHWQLMEEMYEDNIMYAELRMKFKPLYGDNGTIVANEYEAAELLMALVEEFKQTHLGFYGLKVIYVAHRGSDQIQIFKAFQTFKDFHERYPDFIIGFDLIGQEDQGKSLQAFVSILQDLPKSAKYFFHAGETNWLGTSVDLNLVDAILLNTTRIGHGYSLMKHPLLSKAVKERDIALEVSPLSNQVLNLVWDLRNHPGGYFMSDNIPIVITNDDPGFWDAKGLSYDFYYAIMSFAPSNAGLKTLKSLVWNSIKYSAMGDSEKEAAYAQLQYDWNVFLDRVIRGEVV</sequence>
<comment type="similarity">
    <text evidence="3">Belongs to the metallo-dependent hydrolases superfamily. Adenosine and AMP deaminases family. ADGF subfamily.</text>
</comment>
<dbReference type="AlphaFoldDB" id="A0A034VT15"/>
<evidence type="ECO:0000256" key="6">
    <source>
        <dbReference type="ARBA" id="ARBA00022525"/>
    </source>
</evidence>
<protein>
    <recommendedName>
        <fullName evidence="5">Adenosine deaminase</fullName>
        <ecNumber evidence="4">3.5.4.4</ecNumber>
    </recommendedName>
</protein>
<dbReference type="CDD" id="cd01321">
    <property type="entry name" value="ADGF"/>
    <property type="match status" value="1"/>
</dbReference>
<evidence type="ECO:0000259" key="12">
    <source>
        <dbReference type="Pfam" id="PF00962"/>
    </source>
</evidence>
<name>A0A034VT15_BACDO</name>
<dbReference type="PANTHER" id="PTHR11409:SF39">
    <property type="entry name" value="ADENOSINE DEAMINASE 2"/>
    <property type="match status" value="1"/>
</dbReference>
<dbReference type="InterPro" id="IPR032466">
    <property type="entry name" value="Metal_Hydrolase"/>
</dbReference>
<dbReference type="GO" id="GO:0005615">
    <property type="term" value="C:extracellular space"/>
    <property type="evidence" value="ECO:0007669"/>
    <property type="project" value="InterPro"/>
</dbReference>
<dbReference type="Pfam" id="PF08451">
    <property type="entry name" value="A_deaminase_N"/>
    <property type="match status" value="1"/>
</dbReference>
<dbReference type="InterPro" id="IPR006331">
    <property type="entry name" value="ADGF"/>
</dbReference>
<comment type="subcellular location">
    <subcellularLocation>
        <location evidence="2">Secreted</location>
    </subcellularLocation>
</comment>
<evidence type="ECO:0000256" key="11">
    <source>
        <dbReference type="SAM" id="SignalP"/>
    </source>
</evidence>